<comment type="subcellular location">
    <subcellularLocation>
        <location evidence="1">Nucleus</location>
    </subcellularLocation>
</comment>
<dbReference type="Gene3D" id="4.10.240.10">
    <property type="entry name" value="Zn(2)-C6 fungal-type DNA-binding domain"/>
    <property type="match status" value="1"/>
</dbReference>
<evidence type="ECO:0000256" key="5">
    <source>
        <dbReference type="ARBA" id="ARBA00023242"/>
    </source>
</evidence>
<dbReference type="PANTHER" id="PTHR37534:SF8">
    <property type="entry name" value="ZN(II)2CYS6 TRANSCRIPTION FACTOR (EUROFUNG)"/>
    <property type="match status" value="1"/>
</dbReference>
<dbReference type="InterPro" id="IPR001138">
    <property type="entry name" value="Zn2Cys6_DnaBD"/>
</dbReference>
<protein>
    <submittedName>
        <fullName evidence="7">C6 transcription factor (Acr-2)</fullName>
    </submittedName>
</protein>
<dbReference type="GeneID" id="37202123"/>
<dbReference type="SMART" id="SM00066">
    <property type="entry name" value="GAL4"/>
    <property type="match status" value="1"/>
</dbReference>
<dbReference type="CDD" id="cd00067">
    <property type="entry name" value="GAL4"/>
    <property type="match status" value="1"/>
</dbReference>
<dbReference type="InterPro" id="IPR021858">
    <property type="entry name" value="Fun_TF"/>
</dbReference>
<dbReference type="EMBL" id="KZ824309">
    <property type="protein sequence ID" value="RAL08814.1"/>
    <property type="molecule type" value="Genomic_DNA"/>
</dbReference>
<reference evidence="7 8" key="1">
    <citation type="submission" date="2018-02" db="EMBL/GenBank/DDBJ databases">
        <title>The genomes of Aspergillus section Nigri reveals drivers in fungal speciation.</title>
        <authorList>
            <consortium name="DOE Joint Genome Institute"/>
            <person name="Vesth T.C."/>
            <person name="Nybo J."/>
            <person name="Theobald S."/>
            <person name="Brandl J."/>
            <person name="Frisvad J.C."/>
            <person name="Nielsen K.F."/>
            <person name="Lyhne E.K."/>
            <person name="Kogle M.E."/>
            <person name="Kuo A."/>
            <person name="Riley R."/>
            <person name="Clum A."/>
            <person name="Nolan M."/>
            <person name="Lipzen A."/>
            <person name="Salamov A."/>
            <person name="Henrissat B."/>
            <person name="Wiebenga A."/>
            <person name="De vries R.P."/>
            <person name="Grigoriev I.V."/>
            <person name="Mortensen U.H."/>
            <person name="Andersen M.R."/>
            <person name="Baker S.E."/>
        </authorList>
    </citation>
    <scope>NUCLEOTIDE SEQUENCE [LARGE SCALE GENOMIC DNA]</scope>
    <source>
        <strain evidence="7 8">CBS 101889</strain>
    </source>
</reference>
<dbReference type="Proteomes" id="UP000248961">
    <property type="component" value="Unassembled WGS sequence"/>
</dbReference>
<dbReference type="VEuPathDB" id="FungiDB:BO97DRAFT_437279"/>
<evidence type="ECO:0000256" key="1">
    <source>
        <dbReference type="ARBA" id="ARBA00004123"/>
    </source>
</evidence>
<keyword evidence="5" id="KW-0539">Nucleus</keyword>
<dbReference type="OrthoDB" id="5130013at2759"/>
<evidence type="ECO:0000313" key="7">
    <source>
        <dbReference type="EMBL" id="RAL08814.1"/>
    </source>
</evidence>
<evidence type="ECO:0000259" key="6">
    <source>
        <dbReference type="PROSITE" id="PS50048"/>
    </source>
</evidence>
<evidence type="ECO:0000256" key="4">
    <source>
        <dbReference type="ARBA" id="ARBA00023163"/>
    </source>
</evidence>
<dbReference type="SUPFAM" id="SSF57701">
    <property type="entry name" value="Zn2/Cys6 DNA-binding domain"/>
    <property type="match status" value="1"/>
</dbReference>
<dbReference type="GO" id="GO:0000976">
    <property type="term" value="F:transcription cis-regulatory region binding"/>
    <property type="evidence" value="ECO:0007669"/>
    <property type="project" value="TreeGrafter"/>
</dbReference>
<evidence type="ECO:0000256" key="3">
    <source>
        <dbReference type="ARBA" id="ARBA00023125"/>
    </source>
</evidence>
<dbReference type="Pfam" id="PF00172">
    <property type="entry name" value="Zn_clus"/>
    <property type="match status" value="1"/>
</dbReference>
<dbReference type="GO" id="GO:0005634">
    <property type="term" value="C:nucleus"/>
    <property type="evidence" value="ECO:0007669"/>
    <property type="project" value="UniProtKB-SubCell"/>
</dbReference>
<dbReference type="GO" id="GO:0045944">
    <property type="term" value="P:positive regulation of transcription by RNA polymerase II"/>
    <property type="evidence" value="ECO:0007669"/>
    <property type="project" value="TreeGrafter"/>
</dbReference>
<dbReference type="AlphaFoldDB" id="A0A395HRC9"/>
<evidence type="ECO:0000313" key="8">
    <source>
        <dbReference type="Proteomes" id="UP000248961"/>
    </source>
</evidence>
<dbReference type="PROSITE" id="PS00463">
    <property type="entry name" value="ZN2_CY6_FUNGAL_1"/>
    <property type="match status" value="1"/>
</dbReference>
<keyword evidence="4" id="KW-0804">Transcription</keyword>
<dbReference type="Pfam" id="PF11951">
    <property type="entry name" value="Fungal_trans_2"/>
    <property type="match status" value="1"/>
</dbReference>
<name>A0A395HRC9_ASPHC</name>
<keyword evidence="3" id="KW-0238">DNA-binding</keyword>
<keyword evidence="8" id="KW-1185">Reference proteome</keyword>
<dbReference type="GO" id="GO:0008270">
    <property type="term" value="F:zinc ion binding"/>
    <property type="evidence" value="ECO:0007669"/>
    <property type="project" value="InterPro"/>
</dbReference>
<feature type="domain" description="Zn(2)-C6 fungal-type" evidence="6">
    <location>
        <begin position="6"/>
        <end position="34"/>
    </location>
</feature>
<dbReference type="RefSeq" id="XP_025547968.1">
    <property type="nucleotide sequence ID" value="XM_025697834.1"/>
</dbReference>
<organism evidence="7 8">
    <name type="scientific">Aspergillus homomorphus (strain CBS 101889)</name>
    <dbReference type="NCBI Taxonomy" id="1450537"/>
    <lineage>
        <taxon>Eukaryota</taxon>
        <taxon>Fungi</taxon>
        <taxon>Dikarya</taxon>
        <taxon>Ascomycota</taxon>
        <taxon>Pezizomycotina</taxon>
        <taxon>Eurotiomycetes</taxon>
        <taxon>Eurotiomycetidae</taxon>
        <taxon>Eurotiales</taxon>
        <taxon>Aspergillaceae</taxon>
        <taxon>Aspergillus</taxon>
        <taxon>Aspergillus subgen. Circumdati</taxon>
    </lineage>
</organism>
<accession>A0A395HRC9</accession>
<proteinExistence type="predicted"/>
<sequence>MTPQQACYTCRYRRIQCDLSARPCRKCTKAGVECLDKRPIRWVKGISIRGKMRGISLEHPAENPSTGSAIIPFVVHGHTMPLELGEPSFSCLDPTSRYYLSYYDDCICSLFIVYDGNNNPFRKLLSLALNDSTLLKAALALAARHRANLGHSFQRYDEETPPTPLTVHQDALGYKHRAIREISIALDDPTLCARDSTVASVFLLIFLDLLESGSDRWNFHLEGAKKLISFSQQQTGAFSEIGQEPGQTVKLIREFINSQIYLIETLGATFVRPNLLTDSDPLDSARVVSRVAETVEQSFLGCPDYLLIAIRCLSLSRDSIHDLSNPEMVEYHQYNVTSVLQSIEEFDCFAWAINLPQPNQAAANTVGDLCMLAASYKLGAQIYGQRILDTLSQTDTSMGELLKELMQSIHSLCASDNLLKCALWPICIAGLECELPGERYFLIQSLEQFWEKTKCVNVINAAKILQSYWQRNGHQPAIPSAWIVDIGLSGRDWLLI</sequence>
<dbReference type="InterPro" id="IPR036864">
    <property type="entry name" value="Zn2-C6_fun-type_DNA-bd_sf"/>
</dbReference>
<dbReference type="GO" id="GO:0000981">
    <property type="term" value="F:DNA-binding transcription factor activity, RNA polymerase II-specific"/>
    <property type="evidence" value="ECO:0007669"/>
    <property type="project" value="InterPro"/>
</dbReference>
<evidence type="ECO:0000256" key="2">
    <source>
        <dbReference type="ARBA" id="ARBA00023015"/>
    </source>
</evidence>
<dbReference type="PROSITE" id="PS50048">
    <property type="entry name" value="ZN2_CY6_FUNGAL_2"/>
    <property type="match status" value="1"/>
</dbReference>
<dbReference type="PANTHER" id="PTHR37534">
    <property type="entry name" value="TRANSCRIPTIONAL ACTIVATOR PROTEIN UGA3"/>
    <property type="match status" value="1"/>
</dbReference>
<gene>
    <name evidence="7" type="ORF">BO97DRAFT_437279</name>
</gene>
<keyword evidence="2" id="KW-0805">Transcription regulation</keyword>